<protein>
    <submittedName>
        <fullName evidence="2">IclR family acetate operon transcriptional repressor</fullName>
    </submittedName>
</protein>
<evidence type="ECO:0000313" key="3">
    <source>
        <dbReference type="Proteomes" id="UP000704762"/>
    </source>
</evidence>
<sequence>MSEGYVRQEPSKRYALGLRMIRFGQSASRGLGSWATPYLASPVEEFGETTNMAMLEGDSCIYVAQVPSPQSMRMFTEVGRVVMPHCTGVGKAILSMLSDEQAARLLARTGMPPRTENTLVSIDAMLTELAQARDLGYALDDGEQELGVRCVAVPLTGLPFLAAISVSGPSGRLTMEDVPRIAPFLQSVAAQIRDNFRLPL</sequence>
<name>A0ABS2RND9_9ACTN</name>
<dbReference type="InterPro" id="IPR014757">
    <property type="entry name" value="Tscrpt_reg_IclR_C"/>
</dbReference>
<dbReference type="SUPFAM" id="SSF55781">
    <property type="entry name" value="GAF domain-like"/>
    <property type="match status" value="1"/>
</dbReference>
<dbReference type="EMBL" id="JAFBCF010000001">
    <property type="protein sequence ID" value="MBM7800519.1"/>
    <property type="molecule type" value="Genomic_DNA"/>
</dbReference>
<dbReference type="Proteomes" id="UP000704762">
    <property type="component" value="Unassembled WGS sequence"/>
</dbReference>
<dbReference type="Pfam" id="PF01614">
    <property type="entry name" value="IclR_C"/>
    <property type="match status" value="1"/>
</dbReference>
<gene>
    <name evidence="2" type="ORF">JOE57_003440</name>
</gene>
<evidence type="ECO:0000313" key="2">
    <source>
        <dbReference type="EMBL" id="MBM7800519.1"/>
    </source>
</evidence>
<dbReference type="InterPro" id="IPR029016">
    <property type="entry name" value="GAF-like_dom_sf"/>
</dbReference>
<organism evidence="2 3">
    <name type="scientific">Microlunatus panaciterrae</name>
    <dbReference type="NCBI Taxonomy" id="400768"/>
    <lineage>
        <taxon>Bacteria</taxon>
        <taxon>Bacillati</taxon>
        <taxon>Actinomycetota</taxon>
        <taxon>Actinomycetes</taxon>
        <taxon>Propionibacteriales</taxon>
        <taxon>Propionibacteriaceae</taxon>
        <taxon>Microlunatus</taxon>
    </lineage>
</organism>
<evidence type="ECO:0000259" key="1">
    <source>
        <dbReference type="PROSITE" id="PS51078"/>
    </source>
</evidence>
<dbReference type="PANTHER" id="PTHR30136">
    <property type="entry name" value="HELIX-TURN-HELIX TRANSCRIPTIONAL REGULATOR, ICLR FAMILY"/>
    <property type="match status" value="1"/>
</dbReference>
<reference evidence="2 3" key="1">
    <citation type="submission" date="2021-01" db="EMBL/GenBank/DDBJ databases">
        <title>Sequencing the genomes of 1000 actinobacteria strains.</title>
        <authorList>
            <person name="Klenk H.-P."/>
        </authorList>
    </citation>
    <scope>NUCLEOTIDE SEQUENCE [LARGE SCALE GENOMIC DNA]</scope>
    <source>
        <strain evidence="2 3">DSM 18662</strain>
    </source>
</reference>
<keyword evidence="3" id="KW-1185">Reference proteome</keyword>
<proteinExistence type="predicted"/>
<dbReference type="InterPro" id="IPR050707">
    <property type="entry name" value="HTH_MetabolicPath_Reg"/>
</dbReference>
<dbReference type="Gene3D" id="3.30.450.40">
    <property type="match status" value="1"/>
</dbReference>
<accession>A0ABS2RND9</accession>
<dbReference type="PANTHER" id="PTHR30136:SF24">
    <property type="entry name" value="HTH-TYPE TRANSCRIPTIONAL REPRESSOR ALLR"/>
    <property type="match status" value="1"/>
</dbReference>
<feature type="domain" description="IclR-ED" evidence="1">
    <location>
        <begin position="19"/>
        <end position="198"/>
    </location>
</feature>
<dbReference type="RefSeq" id="WP_239578983.1">
    <property type="nucleotide sequence ID" value="NZ_BAAAQP010000003.1"/>
</dbReference>
<dbReference type="PROSITE" id="PS51078">
    <property type="entry name" value="ICLR_ED"/>
    <property type="match status" value="1"/>
</dbReference>
<comment type="caution">
    <text evidence="2">The sequence shown here is derived from an EMBL/GenBank/DDBJ whole genome shotgun (WGS) entry which is preliminary data.</text>
</comment>